<dbReference type="PANTHER" id="PTHR13806:SF46">
    <property type="entry name" value="FLOTILLIN-1-RELATED"/>
    <property type="match status" value="1"/>
</dbReference>
<dbReference type="InterPro" id="IPR001107">
    <property type="entry name" value="Band_7"/>
</dbReference>
<evidence type="ECO:0000256" key="1">
    <source>
        <dbReference type="ARBA" id="ARBA00004370"/>
    </source>
</evidence>
<dbReference type="EMBL" id="JACATZ010000001">
    <property type="protein sequence ID" value="NWJ44543.1"/>
    <property type="molecule type" value="Genomic_DNA"/>
</dbReference>
<proteinExistence type="inferred from homology"/>
<dbReference type="Pfam" id="PF01145">
    <property type="entry name" value="Band_7"/>
    <property type="match status" value="1"/>
</dbReference>
<dbReference type="PANTHER" id="PTHR13806">
    <property type="entry name" value="FLOTILLIN-RELATED"/>
    <property type="match status" value="1"/>
</dbReference>
<evidence type="ECO:0000256" key="3">
    <source>
        <dbReference type="ARBA" id="ARBA00023136"/>
    </source>
</evidence>
<organism evidence="7 9">
    <name type="scientific">Candidatus Chlorohelix allophototropha</name>
    <dbReference type="NCBI Taxonomy" id="3003348"/>
    <lineage>
        <taxon>Bacteria</taxon>
        <taxon>Bacillati</taxon>
        <taxon>Chloroflexota</taxon>
        <taxon>Chloroflexia</taxon>
        <taxon>Candidatus Chloroheliales</taxon>
        <taxon>Candidatus Chloroheliaceae</taxon>
        <taxon>Candidatus Chlorohelix</taxon>
    </lineage>
</organism>
<feature type="coiled-coil region" evidence="4">
    <location>
        <begin position="293"/>
        <end position="337"/>
    </location>
</feature>
<dbReference type="InterPro" id="IPR027705">
    <property type="entry name" value="Flotillin_fam"/>
</dbReference>
<evidence type="ECO:0000313" key="7">
    <source>
        <dbReference type="EMBL" id="NWJ44543.1"/>
    </source>
</evidence>
<reference evidence="7 9" key="1">
    <citation type="submission" date="2020-06" db="EMBL/GenBank/DDBJ databases">
        <title>Anoxygenic phototrophic Chloroflexota member uses a Type I reaction center.</title>
        <authorList>
            <person name="Tsuji J.M."/>
            <person name="Shaw N.A."/>
            <person name="Nagashima S."/>
            <person name="Venkiteswaran J."/>
            <person name="Schiff S.L."/>
            <person name="Hanada S."/>
            <person name="Tank M."/>
            <person name="Neufeld J.D."/>
        </authorList>
    </citation>
    <scope>NUCLEOTIDE SEQUENCE [LARGE SCALE GENOMIC DNA]</scope>
    <source>
        <strain evidence="7">L227-S17</strain>
    </source>
</reference>
<keyword evidence="4" id="KW-0175">Coiled coil</keyword>
<dbReference type="SMART" id="SM00244">
    <property type="entry name" value="PHB"/>
    <property type="match status" value="1"/>
</dbReference>
<dbReference type="SUPFAM" id="SSF117892">
    <property type="entry name" value="Band 7/SPFH domain"/>
    <property type="match status" value="1"/>
</dbReference>
<protein>
    <submittedName>
        <fullName evidence="7">Flotillin family protein</fullName>
    </submittedName>
</protein>
<dbReference type="Gene3D" id="3.30.479.30">
    <property type="entry name" value="Band 7 domain"/>
    <property type="match status" value="1"/>
</dbReference>
<evidence type="ECO:0000313" key="8">
    <source>
        <dbReference type="EMBL" id="WJW66434.1"/>
    </source>
</evidence>
<accession>A0A8T7LUI4</accession>
<dbReference type="Proteomes" id="UP001431572">
    <property type="component" value="Chromosome 1"/>
</dbReference>
<dbReference type="InterPro" id="IPR031905">
    <property type="entry name" value="Flotillin_C"/>
</dbReference>
<dbReference type="GO" id="GO:0005886">
    <property type="term" value="C:plasma membrane"/>
    <property type="evidence" value="ECO:0007669"/>
    <property type="project" value="TreeGrafter"/>
</dbReference>
<dbReference type="CDD" id="cd03399">
    <property type="entry name" value="SPFH_flotillin"/>
    <property type="match status" value="1"/>
</dbReference>
<keyword evidence="3 5" id="KW-0472">Membrane</keyword>
<evidence type="ECO:0000313" key="9">
    <source>
        <dbReference type="Proteomes" id="UP000521676"/>
    </source>
</evidence>
<gene>
    <name evidence="7" type="ORF">HXX08_01560</name>
    <name evidence="8" type="ORF">OZ401_002232</name>
</gene>
<evidence type="ECO:0000313" key="10">
    <source>
        <dbReference type="Proteomes" id="UP001431572"/>
    </source>
</evidence>
<evidence type="ECO:0000256" key="5">
    <source>
        <dbReference type="SAM" id="Phobius"/>
    </source>
</evidence>
<sequence length="516" mass="56221">MELPVIVGSVAGVVVLLLLVLAVSLYRKVAPNEALIVFGGGGTQVTVGGGRVVWPFIQESKKLSLELMSFDVAPQQEYYTRQGVAVMVEAVAQIKVQNDPISIRTASEQFLTKSPGEREGLIRLVMEGHLRGIIGQLMVEQIVKEPEMVAERMRANSTDDLHKMGLEVISFTIREVRDKNEYIANMGKPDIARIKRDADVATAEAERDTAIKRAQTLREASIARAEADQDRVIAETASQTKQAEATRDLELKRAEYMGSVQQQKASADKAYDIQSAIMEQQVMQAKVRVELVRKEEETKVQEAEIARREMELNATILKQADAERRKIETMAEAERNRKVLEATGQAEAVRLQGQADADVVVLRGKGQAEAIRQQGLAESIVIKAKGESEAGAMNLKAAAYHEYNQAAILDKLLTGIPELARAMSEPLSKVDKITIVSTGEGNGRGGMGANQITGDVTKMMAQVPALFESLTGMKISDLMEQIPAIKQALNGNGNSNGSAHVDALVQEIKPDAQNAN</sequence>
<feature type="transmembrane region" description="Helical" evidence="5">
    <location>
        <begin position="6"/>
        <end position="26"/>
    </location>
</feature>
<feature type="domain" description="Band 7" evidence="6">
    <location>
        <begin position="24"/>
        <end position="190"/>
    </location>
</feature>
<dbReference type="GO" id="GO:0002020">
    <property type="term" value="F:protease binding"/>
    <property type="evidence" value="ECO:0007669"/>
    <property type="project" value="TreeGrafter"/>
</dbReference>
<keyword evidence="5" id="KW-1133">Transmembrane helix</keyword>
<reference evidence="8" key="2">
    <citation type="journal article" date="2024" name="Nature">
        <title>Anoxygenic phototroph of the Chloroflexota uses a type I reaction centre.</title>
        <authorList>
            <person name="Tsuji J.M."/>
            <person name="Shaw N.A."/>
            <person name="Nagashima S."/>
            <person name="Venkiteswaran J.J."/>
            <person name="Schiff S.L."/>
            <person name="Watanabe T."/>
            <person name="Fukui M."/>
            <person name="Hanada S."/>
            <person name="Tank M."/>
            <person name="Neufeld J.D."/>
        </authorList>
    </citation>
    <scope>NUCLEOTIDE SEQUENCE</scope>
    <source>
        <strain evidence="8">L227-S17</strain>
    </source>
</reference>
<comment type="subcellular location">
    <subcellularLocation>
        <location evidence="1">Membrane</location>
    </subcellularLocation>
</comment>
<dbReference type="Pfam" id="PF15975">
    <property type="entry name" value="Flot"/>
    <property type="match status" value="1"/>
</dbReference>
<dbReference type="InterPro" id="IPR036013">
    <property type="entry name" value="Band_7/SPFH_dom_sf"/>
</dbReference>
<dbReference type="AlphaFoldDB" id="A0A8T7LUI4"/>
<dbReference type="RefSeq" id="WP_341468320.1">
    <property type="nucleotide sequence ID" value="NZ_CP128399.1"/>
</dbReference>
<dbReference type="GO" id="GO:0072659">
    <property type="term" value="P:protein localization to plasma membrane"/>
    <property type="evidence" value="ECO:0007669"/>
    <property type="project" value="TreeGrafter"/>
</dbReference>
<evidence type="ECO:0000256" key="2">
    <source>
        <dbReference type="ARBA" id="ARBA00007161"/>
    </source>
</evidence>
<name>A0A8T7LUI4_9CHLR</name>
<evidence type="ECO:0000256" key="4">
    <source>
        <dbReference type="SAM" id="Coils"/>
    </source>
</evidence>
<keyword evidence="5" id="KW-0812">Transmembrane</keyword>
<dbReference type="EMBL" id="CP128399">
    <property type="protein sequence ID" value="WJW66434.1"/>
    <property type="molecule type" value="Genomic_DNA"/>
</dbReference>
<keyword evidence="10" id="KW-1185">Reference proteome</keyword>
<comment type="similarity">
    <text evidence="2">Belongs to the band 7/mec-2 family. Flotillin subfamily.</text>
</comment>
<dbReference type="Proteomes" id="UP000521676">
    <property type="component" value="Unassembled WGS sequence"/>
</dbReference>
<evidence type="ECO:0000259" key="6">
    <source>
        <dbReference type="SMART" id="SM00244"/>
    </source>
</evidence>